<dbReference type="Proteomes" id="UP000189883">
    <property type="component" value="Chromosome"/>
</dbReference>
<name>A0A1S7DU37_RIEAN</name>
<sequence length="51" mass="6029">MALYISETSGFQLKQHTLEHQVKRKSNKLLLPIYIDAYKAMGYKDEEIKEQ</sequence>
<organism evidence="1 2">
    <name type="scientific">Riemerella anatipestifer</name>
    <name type="common">Moraxella anatipestifer</name>
    <dbReference type="NCBI Taxonomy" id="34085"/>
    <lineage>
        <taxon>Bacteria</taxon>
        <taxon>Pseudomonadati</taxon>
        <taxon>Bacteroidota</taxon>
        <taxon>Flavobacteriia</taxon>
        <taxon>Flavobacteriales</taxon>
        <taxon>Weeksellaceae</taxon>
        <taxon>Riemerella</taxon>
    </lineage>
</organism>
<evidence type="ECO:0000313" key="1">
    <source>
        <dbReference type="EMBL" id="AQY22652.1"/>
    </source>
</evidence>
<dbReference type="EMBL" id="CP011859">
    <property type="protein sequence ID" value="AQY22652.1"/>
    <property type="molecule type" value="Genomic_DNA"/>
</dbReference>
<dbReference type="AlphaFoldDB" id="A0A1S7DU37"/>
<gene>
    <name evidence="1" type="ORF">AB406_1708</name>
</gene>
<proteinExistence type="predicted"/>
<protein>
    <submittedName>
        <fullName evidence="1">Uncharacterized protein</fullName>
    </submittedName>
</protein>
<evidence type="ECO:0000313" key="2">
    <source>
        <dbReference type="Proteomes" id="UP000189883"/>
    </source>
</evidence>
<accession>A0A1S7DU37</accession>
<reference evidence="1 2" key="1">
    <citation type="submission" date="2015-06" db="EMBL/GenBank/DDBJ databases">
        <title>R. anatipestifer strain HXb2 is the most virulent strain so far, and the genome sequence would help us uncover the pathogenesis.</title>
        <authorList>
            <person name="Hu Q."/>
            <person name="Qi J."/>
            <person name="Bo H."/>
            <person name="Liu G."/>
            <person name="Tao M."/>
            <person name="Ding Y."/>
            <person name="Xue Y."/>
        </authorList>
    </citation>
    <scope>NUCLEOTIDE SEQUENCE [LARGE SCALE GENOMIC DNA]</scope>
    <source>
        <strain evidence="1 2">HXb2</strain>
    </source>
</reference>